<sequence length="280" mass="30036">MKFKFPSLVLAFLAHAISISHGQALGDTDIEGDLNVLLDSAGAKGNLRVEGVSKLAQSPASLSQQVKDSLDLAQADFYGPVQIGPYTHRVELFFAKESPSDVTYLGLPIGFLSGVTRATVHASVLHWGSGESASWDVRGSRHGSLKCLHHVSYGNASRFKIRGTMSHGNMFMLLDFDGEGLAADVTWIKVTVEFEGSNPTGSAFNEGVLSVDPQSYGNYTKDIEIINSTSYGKVRGLRGQEERGLPLDIETSLNAEKLTISGQVILKQAQGDVSMGVFGD</sequence>
<dbReference type="AlphaFoldDB" id="A0A840VLU0"/>
<proteinExistence type="predicted"/>
<evidence type="ECO:0000313" key="3">
    <source>
        <dbReference type="Proteomes" id="UP000557717"/>
    </source>
</evidence>
<comment type="caution">
    <text evidence="2">The sequence shown here is derived from an EMBL/GenBank/DDBJ whole genome shotgun (WGS) entry which is preliminary data.</text>
</comment>
<protein>
    <submittedName>
        <fullName evidence="2">Uncharacterized protein</fullName>
    </submittedName>
</protein>
<keyword evidence="3" id="KW-1185">Reference proteome</keyword>
<reference evidence="2 3" key="1">
    <citation type="submission" date="2020-08" db="EMBL/GenBank/DDBJ databases">
        <title>Genomic Encyclopedia of Type Strains, Phase IV (KMG-IV): sequencing the most valuable type-strain genomes for metagenomic binning, comparative biology and taxonomic classification.</title>
        <authorList>
            <person name="Goeker M."/>
        </authorList>
    </citation>
    <scope>NUCLEOTIDE SEQUENCE [LARGE SCALE GENOMIC DNA]</scope>
    <source>
        <strain evidence="2 3">YC6886</strain>
    </source>
</reference>
<dbReference type="EMBL" id="JACHFD010000029">
    <property type="protein sequence ID" value="MBB5353591.1"/>
    <property type="molecule type" value="Genomic_DNA"/>
</dbReference>
<name>A0A840VLU0_9BACT</name>
<evidence type="ECO:0000256" key="1">
    <source>
        <dbReference type="SAM" id="SignalP"/>
    </source>
</evidence>
<organism evidence="2 3">
    <name type="scientific">Haloferula luteola</name>
    <dbReference type="NCBI Taxonomy" id="595692"/>
    <lineage>
        <taxon>Bacteria</taxon>
        <taxon>Pseudomonadati</taxon>
        <taxon>Verrucomicrobiota</taxon>
        <taxon>Verrucomicrobiia</taxon>
        <taxon>Verrucomicrobiales</taxon>
        <taxon>Verrucomicrobiaceae</taxon>
        <taxon>Haloferula</taxon>
    </lineage>
</organism>
<evidence type="ECO:0000313" key="2">
    <source>
        <dbReference type="EMBL" id="MBB5353591.1"/>
    </source>
</evidence>
<keyword evidence="1" id="KW-0732">Signal</keyword>
<feature type="chain" id="PRO_5032660741" evidence="1">
    <location>
        <begin position="23"/>
        <end position="280"/>
    </location>
</feature>
<feature type="signal peptide" evidence="1">
    <location>
        <begin position="1"/>
        <end position="22"/>
    </location>
</feature>
<dbReference type="Proteomes" id="UP000557717">
    <property type="component" value="Unassembled WGS sequence"/>
</dbReference>
<dbReference type="RefSeq" id="WP_184021684.1">
    <property type="nucleotide sequence ID" value="NZ_JACHFD010000029.1"/>
</dbReference>
<accession>A0A840VLU0</accession>
<gene>
    <name evidence="2" type="ORF">HNR46_003852</name>
</gene>